<dbReference type="AlphaFoldDB" id="A0A815GFC2"/>
<dbReference type="Proteomes" id="UP000663860">
    <property type="component" value="Unassembled WGS sequence"/>
</dbReference>
<accession>A0A815GFC2</accession>
<gene>
    <name evidence="1" type="ORF">IZO911_LOCUS36113</name>
    <name evidence="2" type="ORF">KXQ929_LOCUS38985</name>
</gene>
<dbReference type="Proteomes" id="UP000663868">
    <property type="component" value="Unassembled WGS sequence"/>
</dbReference>
<organism evidence="1 3">
    <name type="scientific">Adineta steineri</name>
    <dbReference type="NCBI Taxonomy" id="433720"/>
    <lineage>
        <taxon>Eukaryota</taxon>
        <taxon>Metazoa</taxon>
        <taxon>Spiralia</taxon>
        <taxon>Gnathifera</taxon>
        <taxon>Rotifera</taxon>
        <taxon>Eurotatoria</taxon>
        <taxon>Bdelloidea</taxon>
        <taxon>Adinetida</taxon>
        <taxon>Adinetidae</taxon>
        <taxon>Adineta</taxon>
    </lineage>
</organism>
<evidence type="ECO:0000313" key="1">
    <source>
        <dbReference type="EMBL" id="CAF1338830.1"/>
    </source>
</evidence>
<dbReference type="EMBL" id="CAJOBB010007238">
    <property type="protein sequence ID" value="CAF4181690.1"/>
    <property type="molecule type" value="Genomic_DNA"/>
</dbReference>
<proteinExistence type="predicted"/>
<name>A0A815GFC2_9BILA</name>
<dbReference type="EMBL" id="CAJNOE010000814">
    <property type="protein sequence ID" value="CAF1338830.1"/>
    <property type="molecule type" value="Genomic_DNA"/>
</dbReference>
<comment type="caution">
    <text evidence="1">The sequence shown here is derived from an EMBL/GenBank/DDBJ whole genome shotgun (WGS) entry which is preliminary data.</text>
</comment>
<sequence length="190" mass="21584">MQRVCFCKTVSLFNHVLQPSQAIALFYQSLIFSLKNLALIRWISSTIDIPTGLQLLMIDINGNVTIDDDLFYKQILKWISRIVLRSASDCSISSKSDRSIDFEFFNDFLKQFHTCTNDDRSTLSDDNEGISSDDLDDEDISRRAIHRALMQTLTTIGATGGSQRVSLSHHHLFLKLQPAYDVKLNHIKTG</sequence>
<evidence type="ECO:0000313" key="3">
    <source>
        <dbReference type="Proteomes" id="UP000663860"/>
    </source>
</evidence>
<protein>
    <submittedName>
        <fullName evidence="1">Uncharacterized protein</fullName>
    </submittedName>
</protein>
<evidence type="ECO:0000313" key="2">
    <source>
        <dbReference type="EMBL" id="CAF4181690.1"/>
    </source>
</evidence>
<reference evidence="1" key="1">
    <citation type="submission" date="2021-02" db="EMBL/GenBank/DDBJ databases">
        <authorList>
            <person name="Nowell W R."/>
        </authorList>
    </citation>
    <scope>NUCLEOTIDE SEQUENCE</scope>
</reference>